<dbReference type="RefSeq" id="WP_076702959.1">
    <property type="nucleotide sequence ID" value="NZ_MRDE01000024.1"/>
</dbReference>
<gene>
    <name evidence="1" type="ORF">BKD30_05360</name>
</gene>
<comment type="caution">
    <text evidence="1">The sequence shown here is derived from an EMBL/GenBank/DDBJ whole genome shotgun (WGS) entry which is preliminary data.</text>
</comment>
<evidence type="ECO:0008006" key="3">
    <source>
        <dbReference type="Google" id="ProtNLM"/>
    </source>
</evidence>
<evidence type="ECO:0000313" key="2">
    <source>
        <dbReference type="Proteomes" id="UP000187085"/>
    </source>
</evidence>
<dbReference type="AlphaFoldDB" id="A0A1R1LEQ3"/>
<evidence type="ECO:0000313" key="1">
    <source>
        <dbReference type="EMBL" id="OMH26002.1"/>
    </source>
</evidence>
<dbReference type="Proteomes" id="UP000187085">
    <property type="component" value="Unassembled WGS sequence"/>
</dbReference>
<name>A0A1R1LEQ3_9MICC</name>
<dbReference type="OrthoDB" id="4726228at2"/>
<organism evidence="1 2">
    <name type="scientific">Tersicoccus phoenicis</name>
    <dbReference type="NCBI Taxonomy" id="554083"/>
    <lineage>
        <taxon>Bacteria</taxon>
        <taxon>Bacillati</taxon>
        <taxon>Actinomycetota</taxon>
        <taxon>Actinomycetes</taxon>
        <taxon>Micrococcales</taxon>
        <taxon>Micrococcaceae</taxon>
        <taxon>Tersicoccus</taxon>
    </lineage>
</organism>
<dbReference type="EMBL" id="MRDE01000024">
    <property type="protein sequence ID" value="OMH26002.1"/>
    <property type="molecule type" value="Genomic_DNA"/>
</dbReference>
<keyword evidence="2" id="KW-1185">Reference proteome</keyword>
<reference evidence="1 2" key="1">
    <citation type="submission" date="2016-12" db="EMBL/GenBank/DDBJ databases">
        <title>Draft genome of Tersicoccus phoenicis 1P05MA.</title>
        <authorList>
            <person name="Nakajima Y."/>
            <person name="Yoshizawa S."/>
            <person name="Nakamura K."/>
            <person name="Ogura Y."/>
            <person name="Hayashi T."/>
            <person name="Kogure K."/>
        </authorList>
    </citation>
    <scope>NUCLEOTIDE SEQUENCE [LARGE SCALE GENOMIC DNA]</scope>
    <source>
        <strain evidence="1 2">1p05MA</strain>
    </source>
</reference>
<proteinExistence type="predicted"/>
<protein>
    <recommendedName>
        <fullName evidence="3">Antitoxin Xre/MbcA/ParS-like toxin-binding domain-containing protein</fullName>
    </recommendedName>
</protein>
<sequence length="172" mass="18487">MTLAADQRVDDALSLATIIRQSRHALGAAVSSLDRPVVPGYAAAVAETELAWRSIEAEFGLLSPAETSRLLGSRGRPGAMANERRLSGRLMAVLHGNQYQYPGFQFDRASGRTRPGISQLIAAARSVDTPDEDLILWLCAPSGQLGARRPVDLLNEPEVVVAAVADHFGVEW</sequence>
<accession>A0A1R1LEQ3</accession>
<dbReference type="STRING" id="554083.BKD30_05360"/>